<reference evidence="1 2" key="1">
    <citation type="submission" date="2020-01" db="EMBL/GenBank/DDBJ databases">
        <authorList>
            <person name="Kim M.K."/>
        </authorList>
    </citation>
    <scope>NUCLEOTIDE SEQUENCE [LARGE SCALE GENOMIC DNA]</scope>
    <source>
        <strain evidence="1 2">172606-1</strain>
    </source>
</reference>
<dbReference type="KEGG" id="rhoz:GXP67_19015"/>
<name>A0A6C0GV23_9BACT</name>
<dbReference type="EMBL" id="CP048222">
    <property type="protein sequence ID" value="QHT72081.1"/>
    <property type="molecule type" value="Genomic_DNA"/>
</dbReference>
<evidence type="ECO:0000313" key="2">
    <source>
        <dbReference type="Proteomes" id="UP000480178"/>
    </source>
</evidence>
<sequence length="241" mass="26213">MLMKKILILSLLSLFSLHTFGQISLKKIKQAVTTKATPLSESDIAKGLKEALSVGAKNASSQLNALDGFNKNTKLRIPFPEDAQRVATKLREMGFGKKVDEFELTLNRAAEQAAKEAAPIFVNAITSMTITDAKNILMGADTAATGYLRTKTSASLANAFSPHIKKALDATTATRKWTELATLYNRIPLVNKVETDLVKFTTNKALKGLFTVVADEELKIRKDPAARVTDLLKKVFGSNAS</sequence>
<evidence type="ECO:0000313" key="1">
    <source>
        <dbReference type="EMBL" id="QHT72081.1"/>
    </source>
</evidence>
<accession>A0A6C0GV23</accession>
<protein>
    <submittedName>
        <fullName evidence="1">DUF4197 domain-containing protein</fullName>
    </submittedName>
</protein>
<organism evidence="1 2">
    <name type="scientific">Rhodocytophaga rosea</name>
    <dbReference type="NCBI Taxonomy" id="2704465"/>
    <lineage>
        <taxon>Bacteria</taxon>
        <taxon>Pseudomonadati</taxon>
        <taxon>Bacteroidota</taxon>
        <taxon>Cytophagia</taxon>
        <taxon>Cytophagales</taxon>
        <taxon>Rhodocytophagaceae</taxon>
        <taxon>Rhodocytophaga</taxon>
    </lineage>
</organism>
<gene>
    <name evidence="1" type="ORF">GXP67_19015</name>
</gene>
<dbReference type="InterPro" id="IPR025245">
    <property type="entry name" value="DUF4197"/>
</dbReference>
<dbReference type="AlphaFoldDB" id="A0A6C0GV23"/>
<proteinExistence type="predicted"/>
<keyword evidence="2" id="KW-1185">Reference proteome</keyword>
<dbReference type="Pfam" id="PF13852">
    <property type="entry name" value="DUF4197"/>
    <property type="match status" value="1"/>
</dbReference>
<dbReference type="Proteomes" id="UP000480178">
    <property type="component" value="Chromosome"/>
</dbReference>